<organism evidence="1 2">
    <name type="scientific">Cardiocondyla obscurior</name>
    <dbReference type="NCBI Taxonomy" id="286306"/>
    <lineage>
        <taxon>Eukaryota</taxon>
        <taxon>Metazoa</taxon>
        <taxon>Ecdysozoa</taxon>
        <taxon>Arthropoda</taxon>
        <taxon>Hexapoda</taxon>
        <taxon>Insecta</taxon>
        <taxon>Pterygota</taxon>
        <taxon>Neoptera</taxon>
        <taxon>Endopterygota</taxon>
        <taxon>Hymenoptera</taxon>
        <taxon>Apocrita</taxon>
        <taxon>Aculeata</taxon>
        <taxon>Formicoidea</taxon>
        <taxon>Formicidae</taxon>
        <taxon>Myrmicinae</taxon>
        <taxon>Cardiocondyla</taxon>
    </lineage>
</organism>
<protein>
    <submittedName>
        <fullName evidence="1">Uncharacterized protein</fullName>
    </submittedName>
</protein>
<evidence type="ECO:0000313" key="2">
    <source>
        <dbReference type="Proteomes" id="UP001430953"/>
    </source>
</evidence>
<dbReference type="EMBL" id="JADYXP020000017">
    <property type="protein sequence ID" value="KAL0107000.1"/>
    <property type="molecule type" value="Genomic_DNA"/>
</dbReference>
<proteinExistence type="predicted"/>
<name>A0AAW2EVP0_9HYME</name>
<keyword evidence="2" id="KW-1185">Reference proteome</keyword>
<reference evidence="1 2" key="1">
    <citation type="submission" date="2023-03" db="EMBL/GenBank/DDBJ databases">
        <title>High recombination rates correlate with genetic variation in Cardiocondyla obscurior ants.</title>
        <authorList>
            <person name="Errbii M."/>
        </authorList>
    </citation>
    <scope>NUCLEOTIDE SEQUENCE [LARGE SCALE GENOMIC DNA]</scope>
    <source>
        <strain evidence="1">Alpha-2009</strain>
        <tissue evidence="1">Whole body</tissue>
    </source>
</reference>
<gene>
    <name evidence="1" type="ORF">PUN28_015502</name>
</gene>
<dbReference type="AlphaFoldDB" id="A0AAW2EVP0"/>
<accession>A0AAW2EVP0</accession>
<sequence>MLISHTLRQRRFTNRFGTVKSKSETPRIPRRGNVSIKLTDLSGAFLSTSSTMICFGGGCLELDERIKKCKQTCRCPARRRARRFREFCARRTARYFAVFSLPPGAEICNGHLSLLAEPRSFRELGARRTARYSRSTLSSVSLFSTR</sequence>
<evidence type="ECO:0000313" key="1">
    <source>
        <dbReference type="EMBL" id="KAL0107000.1"/>
    </source>
</evidence>
<comment type="caution">
    <text evidence="1">The sequence shown here is derived from an EMBL/GenBank/DDBJ whole genome shotgun (WGS) entry which is preliminary data.</text>
</comment>
<dbReference type="Proteomes" id="UP001430953">
    <property type="component" value="Unassembled WGS sequence"/>
</dbReference>